<dbReference type="Proteomes" id="UP001519287">
    <property type="component" value="Unassembled WGS sequence"/>
</dbReference>
<organism evidence="1 2">
    <name type="scientific">Paenibacillus eucommiae</name>
    <dbReference type="NCBI Taxonomy" id="1355755"/>
    <lineage>
        <taxon>Bacteria</taxon>
        <taxon>Bacillati</taxon>
        <taxon>Bacillota</taxon>
        <taxon>Bacilli</taxon>
        <taxon>Bacillales</taxon>
        <taxon>Paenibacillaceae</taxon>
        <taxon>Paenibacillus</taxon>
    </lineage>
</organism>
<protein>
    <recommendedName>
        <fullName evidence="3">CDP-diacylglycerol--glycerol-3-phosphate 3-phosphatidyltransferase</fullName>
    </recommendedName>
</protein>
<gene>
    <name evidence="1" type="ORF">J2Z66_005223</name>
</gene>
<feature type="non-terminal residue" evidence="1">
    <location>
        <position position="1"/>
    </location>
</feature>
<dbReference type="EMBL" id="JAGGLB010000019">
    <property type="protein sequence ID" value="MBP1993601.1"/>
    <property type="molecule type" value="Genomic_DNA"/>
</dbReference>
<evidence type="ECO:0000313" key="2">
    <source>
        <dbReference type="Proteomes" id="UP001519287"/>
    </source>
</evidence>
<evidence type="ECO:0008006" key="3">
    <source>
        <dbReference type="Google" id="ProtNLM"/>
    </source>
</evidence>
<reference evidence="1 2" key="1">
    <citation type="submission" date="2021-03" db="EMBL/GenBank/DDBJ databases">
        <title>Genomic Encyclopedia of Type Strains, Phase IV (KMG-IV): sequencing the most valuable type-strain genomes for metagenomic binning, comparative biology and taxonomic classification.</title>
        <authorList>
            <person name="Goeker M."/>
        </authorList>
    </citation>
    <scope>NUCLEOTIDE SEQUENCE [LARGE SCALE GENOMIC DNA]</scope>
    <source>
        <strain evidence="1 2">DSM 26048</strain>
    </source>
</reference>
<keyword evidence="2" id="KW-1185">Reference proteome</keyword>
<name>A0ABS4J2X6_9BACL</name>
<proteinExistence type="predicted"/>
<comment type="caution">
    <text evidence="1">The sequence shown here is derived from an EMBL/GenBank/DDBJ whole genome shotgun (WGS) entry which is preliminary data.</text>
</comment>
<evidence type="ECO:0000313" key="1">
    <source>
        <dbReference type="EMBL" id="MBP1993601.1"/>
    </source>
</evidence>
<sequence length="72" mass="8339">RVAIGRVFQQDQSQYIVRPLICYLLFLTVLSLKKPLLEPLFSFLVVTSATNVMDGFSGYLKTTRDFNDEKHR</sequence>
<accession>A0ABS4J2X6</accession>